<dbReference type="AlphaFoldDB" id="A0A4C1T4F1"/>
<dbReference type="Proteomes" id="UP000299102">
    <property type="component" value="Unassembled WGS sequence"/>
</dbReference>
<proteinExistence type="predicted"/>
<sequence>MYFSKEPFNELIEKTLYNGNGILFRIWVVAYLKLSLRRRVVRRIGRLEEVTFSYGYERVFLATTPKRRAARWTKRGILVAIPALFKNRITRPRGGTS</sequence>
<keyword evidence="2" id="KW-1185">Reference proteome</keyword>
<organism evidence="1 2">
    <name type="scientific">Eumeta variegata</name>
    <name type="common">Bagworm moth</name>
    <name type="synonym">Eumeta japonica</name>
    <dbReference type="NCBI Taxonomy" id="151549"/>
    <lineage>
        <taxon>Eukaryota</taxon>
        <taxon>Metazoa</taxon>
        <taxon>Ecdysozoa</taxon>
        <taxon>Arthropoda</taxon>
        <taxon>Hexapoda</taxon>
        <taxon>Insecta</taxon>
        <taxon>Pterygota</taxon>
        <taxon>Neoptera</taxon>
        <taxon>Endopterygota</taxon>
        <taxon>Lepidoptera</taxon>
        <taxon>Glossata</taxon>
        <taxon>Ditrysia</taxon>
        <taxon>Tineoidea</taxon>
        <taxon>Psychidae</taxon>
        <taxon>Oiketicinae</taxon>
        <taxon>Eumeta</taxon>
    </lineage>
</organism>
<evidence type="ECO:0000313" key="2">
    <source>
        <dbReference type="Proteomes" id="UP000299102"/>
    </source>
</evidence>
<gene>
    <name evidence="1" type="ORF">EVAR_78807_1</name>
</gene>
<comment type="caution">
    <text evidence="1">The sequence shown here is derived from an EMBL/GenBank/DDBJ whole genome shotgun (WGS) entry which is preliminary data.</text>
</comment>
<name>A0A4C1T4F1_EUMVA</name>
<evidence type="ECO:0000313" key="1">
    <source>
        <dbReference type="EMBL" id="GBP08337.1"/>
    </source>
</evidence>
<dbReference type="EMBL" id="BGZK01000030">
    <property type="protein sequence ID" value="GBP08337.1"/>
    <property type="molecule type" value="Genomic_DNA"/>
</dbReference>
<protein>
    <submittedName>
        <fullName evidence="1">Uncharacterized protein</fullName>
    </submittedName>
</protein>
<accession>A0A4C1T4F1</accession>
<reference evidence="1 2" key="1">
    <citation type="journal article" date="2019" name="Commun. Biol.">
        <title>The bagworm genome reveals a unique fibroin gene that provides high tensile strength.</title>
        <authorList>
            <person name="Kono N."/>
            <person name="Nakamura H."/>
            <person name="Ohtoshi R."/>
            <person name="Tomita M."/>
            <person name="Numata K."/>
            <person name="Arakawa K."/>
        </authorList>
    </citation>
    <scope>NUCLEOTIDE SEQUENCE [LARGE SCALE GENOMIC DNA]</scope>
</reference>